<accession>A0A1F6E7S7</accession>
<reference evidence="2 3" key="1">
    <citation type="journal article" date="2016" name="Nat. Commun.">
        <title>Thousands of microbial genomes shed light on interconnected biogeochemical processes in an aquifer system.</title>
        <authorList>
            <person name="Anantharaman K."/>
            <person name="Brown C.T."/>
            <person name="Hug L.A."/>
            <person name="Sharon I."/>
            <person name="Castelle C.J."/>
            <person name="Probst A.J."/>
            <person name="Thomas B.C."/>
            <person name="Singh A."/>
            <person name="Wilkins M.J."/>
            <person name="Karaoz U."/>
            <person name="Brodie E.L."/>
            <person name="Williams K.H."/>
            <person name="Hubbard S.S."/>
            <person name="Banfield J.F."/>
        </authorList>
    </citation>
    <scope>NUCLEOTIDE SEQUENCE [LARGE SCALE GENOMIC DNA]</scope>
</reference>
<keyword evidence="1" id="KW-1133">Transmembrane helix</keyword>
<evidence type="ECO:0000313" key="2">
    <source>
        <dbReference type="EMBL" id="OGG69749.1"/>
    </source>
</evidence>
<dbReference type="EMBL" id="MFLL01000009">
    <property type="protein sequence ID" value="OGG69749.1"/>
    <property type="molecule type" value="Genomic_DNA"/>
</dbReference>
<feature type="transmembrane region" description="Helical" evidence="1">
    <location>
        <begin position="6"/>
        <end position="23"/>
    </location>
</feature>
<keyword evidence="1" id="KW-0812">Transmembrane</keyword>
<protein>
    <recommendedName>
        <fullName evidence="4">Lipocalin-like domain-containing protein</fullName>
    </recommendedName>
</protein>
<dbReference type="Proteomes" id="UP000176914">
    <property type="component" value="Unassembled WGS sequence"/>
</dbReference>
<name>A0A1F6E7S7_9BACT</name>
<organism evidence="2 3">
    <name type="scientific">Candidatus Kaiserbacteria bacterium RIFCSPHIGHO2_02_FULL_55_25</name>
    <dbReference type="NCBI Taxonomy" id="1798498"/>
    <lineage>
        <taxon>Bacteria</taxon>
        <taxon>Candidatus Kaiseribacteriota</taxon>
    </lineage>
</organism>
<gene>
    <name evidence="2" type="ORF">A3C20_00070</name>
</gene>
<keyword evidence="1" id="KW-0472">Membrane</keyword>
<dbReference type="AlphaFoldDB" id="A0A1F6E7S7"/>
<proteinExistence type="predicted"/>
<evidence type="ECO:0008006" key="4">
    <source>
        <dbReference type="Google" id="ProtNLM"/>
    </source>
</evidence>
<evidence type="ECO:0000256" key="1">
    <source>
        <dbReference type="SAM" id="Phobius"/>
    </source>
</evidence>
<evidence type="ECO:0000313" key="3">
    <source>
        <dbReference type="Proteomes" id="UP000176914"/>
    </source>
</evidence>
<comment type="caution">
    <text evidence="2">The sequence shown here is derived from an EMBL/GenBank/DDBJ whole genome shotgun (WGS) entry which is preliminary data.</text>
</comment>
<sequence>MNSKTLWVVIVIILLAGATYWYSNGQSAQQAGPDQQVPASGESSAVDPLMTGTWKSTDDAKFTRTFNADGTVTDAYEGDASATVTGTYTTVDPLKEPAGALGAVPLESLTGVTVLKVTFPQSEVMYFGVNSLTETSLTMTYLGRGNILLFTKVR</sequence>